<dbReference type="RefSeq" id="WP_127697899.1">
    <property type="nucleotide sequence ID" value="NZ_SACS01000003.1"/>
</dbReference>
<comment type="caution">
    <text evidence="1">The sequence shown here is derived from an EMBL/GenBank/DDBJ whole genome shotgun (WGS) entry which is preliminary data.</text>
</comment>
<reference evidence="1 2" key="1">
    <citation type="submission" date="2019-01" db="EMBL/GenBank/DDBJ databases">
        <authorList>
            <person name="Chen W.-M."/>
        </authorList>
    </citation>
    <scope>NUCLEOTIDE SEQUENCE [LARGE SCALE GENOMIC DNA]</scope>
    <source>
        <strain evidence="1 2">KYPC3</strain>
    </source>
</reference>
<gene>
    <name evidence="1" type="ORF">EOE67_04770</name>
</gene>
<dbReference type="SUPFAM" id="SSF52151">
    <property type="entry name" value="FabD/lysophospholipase-like"/>
    <property type="match status" value="1"/>
</dbReference>
<dbReference type="InterPro" id="IPR016035">
    <property type="entry name" value="Acyl_Trfase/lysoPLipase"/>
</dbReference>
<dbReference type="OrthoDB" id="8586159at2"/>
<name>A0A437R2A5_9GAMM</name>
<sequence>MHAPLVLKAGPVALKHIQQHGLRSDDIEVLVGASGGPKWFCLFGLDQYLAAEFFQGRQKPLQLLGSSAGAWRFGCYAQADPAAASRRFCDAYRTLCYAKDATIAEITATSATVMDAVFPTLDHLQQVIDNPVFRLNFIVARSRKLNSGKGKAAQIGALTLTAAANLVSRKTLGLFYQRYLFQHPSSSNSALTNEAAFADVKDLPTQRVSLTVDNLKPALLASGAIPLVIAPVRHIPGAGFGHFVDGGITDYHFDWPFSAKGLVLYPHFYPHLTPGWFDKSLRWRRAKAKNLHNVVLVCPSETWVKSLPFGKIPDRTDFSTMSDEARMAYWLEVTERSFELAAALKSGNYRLLPW</sequence>
<accession>A0A437R2A5</accession>
<evidence type="ECO:0000313" key="1">
    <source>
        <dbReference type="EMBL" id="RVU40890.1"/>
    </source>
</evidence>
<evidence type="ECO:0000313" key="2">
    <source>
        <dbReference type="Proteomes" id="UP000283077"/>
    </source>
</evidence>
<dbReference type="AlphaFoldDB" id="A0A437R2A5"/>
<proteinExistence type="predicted"/>
<organism evidence="1 2">
    <name type="scientific">Rheinheimera riviphila</name>
    <dbReference type="NCBI Taxonomy" id="1834037"/>
    <lineage>
        <taxon>Bacteria</taxon>
        <taxon>Pseudomonadati</taxon>
        <taxon>Pseudomonadota</taxon>
        <taxon>Gammaproteobacteria</taxon>
        <taxon>Chromatiales</taxon>
        <taxon>Chromatiaceae</taxon>
        <taxon>Rheinheimera</taxon>
    </lineage>
</organism>
<dbReference type="Proteomes" id="UP000283077">
    <property type="component" value="Unassembled WGS sequence"/>
</dbReference>
<dbReference type="EMBL" id="SACS01000003">
    <property type="protein sequence ID" value="RVU40890.1"/>
    <property type="molecule type" value="Genomic_DNA"/>
</dbReference>
<protein>
    <submittedName>
        <fullName evidence="1">Patatin-like phospholipase family protein</fullName>
    </submittedName>
</protein>
<keyword evidence="2" id="KW-1185">Reference proteome</keyword>